<dbReference type="PANTHER" id="PTHR46825">
    <property type="entry name" value="D-ALANYL-D-ALANINE-CARBOXYPEPTIDASE/ENDOPEPTIDASE AMPH"/>
    <property type="match status" value="1"/>
</dbReference>
<accession>A0A7K1FM16</accession>
<gene>
    <name evidence="3" type="ORF">GIS00_14725</name>
</gene>
<name>A0A7K1FM16_9ACTN</name>
<dbReference type="InterPro" id="IPR012338">
    <property type="entry name" value="Beta-lactam/transpept-like"/>
</dbReference>
<evidence type="ECO:0000256" key="1">
    <source>
        <dbReference type="SAM" id="MobiDB-lite"/>
    </source>
</evidence>
<feature type="region of interest" description="Disordered" evidence="1">
    <location>
        <begin position="37"/>
        <end position="79"/>
    </location>
</feature>
<dbReference type="SUPFAM" id="SSF56601">
    <property type="entry name" value="beta-lactamase/transpeptidase-like"/>
    <property type="match status" value="1"/>
</dbReference>
<dbReference type="InterPro" id="IPR050491">
    <property type="entry name" value="AmpC-like"/>
</dbReference>
<organism evidence="3 4">
    <name type="scientific">Nakamurella alba</name>
    <dbReference type="NCBI Taxonomy" id="2665158"/>
    <lineage>
        <taxon>Bacteria</taxon>
        <taxon>Bacillati</taxon>
        <taxon>Actinomycetota</taxon>
        <taxon>Actinomycetes</taxon>
        <taxon>Nakamurellales</taxon>
        <taxon>Nakamurellaceae</taxon>
        <taxon>Nakamurella</taxon>
    </lineage>
</organism>
<evidence type="ECO:0000313" key="3">
    <source>
        <dbReference type="EMBL" id="MTD15195.1"/>
    </source>
</evidence>
<dbReference type="Pfam" id="PF00144">
    <property type="entry name" value="Beta-lactamase"/>
    <property type="match status" value="1"/>
</dbReference>
<dbReference type="InterPro" id="IPR001466">
    <property type="entry name" value="Beta-lactam-related"/>
</dbReference>
<dbReference type="PANTHER" id="PTHR46825:SF7">
    <property type="entry name" value="D-ALANYL-D-ALANINE CARBOXYPEPTIDASE"/>
    <property type="match status" value="1"/>
</dbReference>
<dbReference type="Gene3D" id="3.40.710.10">
    <property type="entry name" value="DD-peptidase/beta-lactamase superfamily"/>
    <property type="match status" value="1"/>
</dbReference>
<evidence type="ECO:0000259" key="2">
    <source>
        <dbReference type="Pfam" id="PF00144"/>
    </source>
</evidence>
<dbReference type="PROSITE" id="PS51318">
    <property type="entry name" value="TAT"/>
    <property type="match status" value="1"/>
</dbReference>
<sequence>MPFDSDHRNATFTRRRALQLGGLLGLTGVAAACGTDDAGGPATSAPPTTPTPTSSSVASVPSSSSESALPSVTTSSSTSAPAGAFVLDDAAMADLDAIFTEQFTKSGIAGMAAKVWVGGKTWEKVSGVKDLESGAAFVPTETVRIASITKSFCATAVLQLVDAGSVKLDDVLETYVPGIANGEEITVELLLGMRSGIFDFTSDDKFLADFDADPTMAWSNADTVAVIKKHDPLFAPGEKVSYCDSNYVLLGMIVEKVTGRPAGEVINESLVAELDLPKTVYPADSSLPEPHPTGYVPTGPAATDPQATFDNKKYPPVVVNDVNPAVPATAGAMVSTLDDLAVWGRELAEGSLLKPETQALRLQGNRFDGVPINLGYGLGCEVLNDFIGHNGAVLGFSSVVMRYPAMDFTVAAVGNESTNFSTPTSTFVYAVIQKLFPDQWK</sequence>
<reference evidence="3 4" key="1">
    <citation type="submission" date="2019-11" db="EMBL/GenBank/DDBJ databases">
        <authorList>
            <person name="Jiang L.-Q."/>
        </authorList>
    </citation>
    <scope>NUCLEOTIDE SEQUENCE [LARGE SCALE GENOMIC DNA]</scope>
    <source>
        <strain evidence="3 4">YIM 132087</strain>
    </source>
</reference>
<dbReference type="EMBL" id="WLYK01000005">
    <property type="protein sequence ID" value="MTD15195.1"/>
    <property type="molecule type" value="Genomic_DNA"/>
</dbReference>
<evidence type="ECO:0000313" key="4">
    <source>
        <dbReference type="Proteomes" id="UP000460221"/>
    </source>
</evidence>
<proteinExistence type="predicted"/>
<comment type="caution">
    <text evidence="3">The sequence shown here is derived from an EMBL/GenBank/DDBJ whole genome shotgun (WGS) entry which is preliminary data.</text>
</comment>
<feature type="domain" description="Beta-lactamase-related" evidence="2">
    <location>
        <begin position="95"/>
        <end position="418"/>
    </location>
</feature>
<dbReference type="GO" id="GO:0016787">
    <property type="term" value="F:hydrolase activity"/>
    <property type="evidence" value="ECO:0007669"/>
    <property type="project" value="UniProtKB-KW"/>
</dbReference>
<dbReference type="InterPro" id="IPR006311">
    <property type="entry name" value="TAT_signal"/>
</dbReference>
<dbReference type="RefSeq" id="WP_154769148.1">
    <property type="nucleotide sequence ID" value="NZ_WLYK01000005.1"/>
</dbReference>
<dbReference type="Proteomes" id="UP000460221">
    <property type="component" value="Unassembled WGS sequence"/>
</dbReference>
<dbReference type="AlphaFoldDB" id="A0A7K1FM16"/>
<protein>
    <submittedName>
        <fullName evidence="3">Serine hydrolase</fullName>
    </submittedName>
</protein>
<keyword evidence="4" id="KW-1185">Reference proteome</keyword>
<keyword evidence="3" id="KW-0378">Hydrolase</keyword>